<dbReference type="Proteomes" id="UP000295252">
    <property type="component" value="Chromosome XI"/>
</dbReference>
<evidence type="ECO:0008006" key="4">
    <source>
        <dbReference type="Google" id="ProtNLM"/>
    </source>
</evidence>
<dbReference type="InterPro" id="IPR003676">
    <property type="entry name" value="SAUR_fam"/>
</dbReference>
<dbReference type="PhylomeDB" id="A0A068V1S4"/>
<dbReference type="EMBL" id="HG739171">
    <property type="protein sequence ID" value="CDP14522.1"/>
    <property type="molecule type" value="Genomic_DNA"/>
</dbReference>
<dbReference type="GO" id="GO:0009733">
    <property type="term" value="P:response to auxin"/>
    <property type="evidence" value="ECO:0007669"/>
    <property type="project" value="InterPro"/>
</dbReference>
<evidence type="ECO:0000313" key="2">
    <source>
        <dbReference type="EMBL" id="CDP14522.1"/>
    </source>
</evidence>
<accession>A0A068V1S4</accession>
<evidence type="ECO:0000256" key="1">
    <source>
        <dbReference type="ARBA" id="ARBA00006974"/>
    </source>
</evidence>
<gene>
    <name evidence="2" type="ORF">GSCOC_T00041036001</name>
</gene>
<sequence>MISGHFIVYTADQMRFLIPLAYLNSDIFKKLLEMSKEEFGLPSDGPITLPYRAVFVEYIFFSIGRGSIAGDLQKAWLLSITTTGHCSSSSLCQERRDDQLLVH</sequence>
<comment type="similarity">
    <text evidence="1">Belongs to the ARG7 family.</text>
</comment>
<name>A0A068V1S4_COFCA</name>
<organism evidence="2 3">
    <name type="scientific">Coffea canephora</name>
    <name type="common">Robusta coffee</name>
    <dbReference type="NCBI Taxonomy" id="49390"/>
    <lineage>
        <taxon>Eukaryota</taxon>
        <taxon>Viridiplantae</taxon>
        <taxon>Streptophyta</taxon>
        <taxon>Embryophyta</taxon>
        <taxon>Tracheophyta</taxon>
        <taxon>Spermatophyta</taxon>
        <taxon>Magnoliopsida</taxon>
        <taxon>eudicotyledons</taxon>
        <taxon>Gunneridae</taxon>
        <taxon>Pentapetalae</taxon>
        <taxon>asterids</taxon>
        <taxon>lamiids</taxon>
        <taxon>Gentianales</taxon>
        <taxon>Rubiaceae</taxon>
        <taxon>Ixoroideae</taxon>
        <taxon>Gardenieae complex</taxon>
        <taxon>Bertiereae - Coffeeae clade</taxon>
        <taxon>Coffeeae</taxon>
        <taxon>Coffea</taxon>
    </lineage>
</organism>
<dbReference type="STRING" id="49390.A0A068V1S4"/>
<keyword evidence="3" id="KW-1185">Reference proteome</keyword>
<dbReference type="AlphaFoldDB" id="A0A068V1S4"/>
<proteinExistence type="inferred from homology"/>
<evidence type="ECO:0000313" key="3">
    <source>
        <dbReference type="Proteomes" id="UP000295252"/>
    </source>
</evidence>
<dbReference type="Pfam" id="PF02519">
    <property type="entry name" value="Auxin_inducible"/>
    <property type="match status" value="1"/>
</dbReference>
<protein>
    <recommendedName>
        <fullName evidence="4">Auxin-responsive protein</fullName>
    </recommendedName>
</protein>
<reference evidence="3" key="1">
    <citation type="journal article" date="2014" name="Science">
        <title>The coffee genome provides insight into the convergent evolution of caffeine biosynthesis.</title>
        <authorList>
            <person name="Denoeud F."/>
            <person name="Carretero-Paulet L."/>
            <person name="Dereeper A."/>
            <person name="Droc G."/>
            <person name="Guyot R."/>
            <person name="Pietrella M."/>
            <person name="Zheng C."/>
            <person name="Alberti A."/>
            <person name="Anthony F."/>
            <person name="Aprea G."/>
            <person name="Aury J.M."/>
            <person name="Bento P."/>
            <person name="Bernard M."/>
            <person name="Bocs S."/>
            <person name="Campa C."/>
            <person name="Cenci A."/>
            <person name="Combes M.C."/>
            <person name="Crouzillat D."/>
            <person name="Da Silva C."/>
            <person name="Daddiego L."/>
            <person name="De Bellis F."/>
            <person name="Dussert S."/>
            <person name="Garsmeur O."/>
            <person name="Gayraud T."/>
            <person name="Guignon V."/>
            <person name="Jahn K."/>
            <person name="Jamilloux V."/>
            <person name="Joet T."/>
            <person name="Labadie K."/>
            <person name="Lan T."/>
            <person name="Leclercq J."/>
            <person name="Lepelley M."/>
            <person name="Leroy T."/>
            <person name="Li L.T."/>
            <person name="Librado P."/>
            <person name="Lopez L."/>
            <person name="Munoz A."/>
            <person name="Noel B."/>
            <person name="Pallavicini A."/>
            <person name="Perrotta G."/>
            <person name="Poncet V."/>
            <person name="Pot D."/>
            <person name="Priyono X."/>
            <person name="Rigoreau M."/>
            <person name="Rouard M."/>
            <person name="Rozas J."/>
            <person name="Tranchant-Dubreuil C."/>
            <person name="VanBuren R."/>
            <person name="Zhang Q."/>
            <person name="Andrade A.C."/>
            <person name="Argout X."/>
            <person name="Bertrand B."/>
            <person name="de Kochko A."/>
            <person name="Graziosi G."/>
            <person name="Henry R.J."/>
            <person name="Jayarama X."/>
            <person name="Ming R."/>
            <person name="Nagai C."/>
            <person name="Rounsley S."/>
            <person name="Sankoff D."/>
            <person name="Giuliano G."/>
            <person name="Albert V.A."/>
            <person name="Wincker P."/>
            <person name="Lashermes P."/>
        </authorList>
    </citation>
    <scope>NUCLEOTIDE SEQUENCE [LARGE SCALE GENOMIC DNA]</scope>
    <source>
        <strain evidence="3">cv. DH200-94</strain>
    </source>
</reference>
<dbReference type="FunCoup" id="A0A068V1S4">
    <property type="interactions" value="356"/>
</dbReference>
<dbReference type="PANTHER" id="PTHR31175:SF82">
    <property type="entry name" value="AUXIN-RESPONSIVE PROTEIN SAUR65"/>
    <property type="match status" value="1"/>
</dbReference>
<dbReference type="InParanoid" id="A0A068V1S4"/>
<dbReference type="PANTHER" id="PTHR31175">
    <property type="entry name" value="AUXIN-RESPONSIVE FAMILY PROTEIN"/>
    <property type="match status" value="1"/>
</dbReference>
<dbReference type="Gramene" id="CDP14522">
    <property type="protein sequence ID" value="CDP14522"/>
    <property type="gene ID" value="GSCOC_T00041036001"/>
</dbReference>
<dbReference type="OrthoDB" id="1936278at2759"/>
<dbReference type="OMA" id="CHYESCI"/>